<evidence type="ECO:0000313" key="1">
    <source>
        <dbReference type="EMBL" id="SET80456.1"/>
    </source>
</evidence>
<evidence type="ECO:0000313" key="2">
    <source>
        <dbReference type="Proteomes" id="UP000199568"/>
    </source>
</evidence>
<organism evidence="1 2">
    <name type="scientific">Natronincola peptidivorans</name>
    <dbReference type="NCBI Taxonomy" id="426128"/>
    <lineage>
        <taxon>Bacteria</taxon>
        <taxon>Bacillati</taxon>
        <taxon>Bacillota</taxon>
        <taxon>Clostridia</taxon>
        <taxon>Peptostreptococcales</taxon>
        <taxon>Natronincolaceae</taxon>
        <taxon>Natronincola</taxon>
    </lineage>
</organism>
<dbReference type="OrthoDB" id="1955844at2"/>
<dbReference type="EMBL" id="FOHU01000037">
    <property type="protein sequence ID" value="SET80456.1"/>
    <property type="molecule type" value="Genomic_DNA"/>
</dbReference>
<proteinExistence type="predicted"/>
<reference evidence="1 2" key="1">
    <citation type="submission" date="2016-10" db="EMBL/GenBank/DDBJ databases">
        <authorList>
            <person name="de Groot N.N."/>
        </authorList>
    </citation>
    <scope>NUCLEOTIDE SEQUENCE [LARGE SCALE GENOMIC DNA]</scope>
    <source>
        <strain evidence="1 2">DSM 18979</strain>
    </source>
</reference>
<gene>
    <name evidence="1" type="ORF">SAMN05660297_03561</name>
</gene>
<dbReference type="AlphaFoldDB" id="A0A1I0H9Y4"/>
<dbReference type="Proteomes" id="UP000199568">
    <property type="component" value="Unassembled WGS sequence"/>
</dbReference>
<keyword evidence="2" id="KW-1185">Reference proteome</keyword>
<protein>
    <submittedName>
        <fullName evidence="1">Uncharacterized protein</fullName>
    </submittedName>
</protein>
<dbReference type="STRING" id="426128.SAMN05660297_03561"/>
<sequence>MIEINDQLSIEDLLQAWVNISYRMFFKREKNKETAETRKQIIDRLRTKGINSIVIAGMDHESYTLEYNQYNNKRIKRIIIEK</sequence>
<name>A0A1I0H9Y4_9FIRM</name>
<dbReference type="RefSeq" id="WP_090446980.1">
    <property type="nucleotide sequence ID" value="NZ_FOHU01000037.1"/>
</dbReference>
<accession>A0A1I0H9Y4</accession>